<keyword evidence="6" id="KW-0804">Transcription</keyword>
<dbReference type="Pfam" id="PF11626">
    <property type="entry name" value="Rap1_C"/>
    <property type="match status" value="1"/>
</dbReference>
<comment type="similarity">
    <text evidence="1 8">Belongs to the RAP1 family.</text>
</comment>
<keyword evidence="2 8" id="KW-0158">Chromosome</keyword>
<dbReference type="SUPFAM" id="SSF46774">
    <property type="entry name" value="ARID-like"/>
    <property type="match status" value="1"/>
</dbReference>
<feature type="region of interest" description="Disordered" evidence="9">
    <location>
        <begin position="609"/>
        <end position="829"/>
    </location>
</feature>
<feature type="compositionally biased region" description="Basic and acidic residues" evidence="9">
    <location>
        <begin position="545"/>
        <end position="564"/>
    </location>
</feature>
<dbReference type="Proteomes" id="UP001303760">
    <property type="component" value="Unassembled WGS sequence"/>
</dbReference>
<dbReference type="Gene3D" id="1.10.150.60">
    <property type="entry name" value="ARID DNA-binding domain"/>
    <property type="match status" value="1"/>
</dbReference>
<evidence type="ECO:0000313" key="13">
    <source>
        <dbReference type="Proteomes" id="UP001303760"/>
    </source>
</evidence>
<feature type="compositionally biased region" description="Low complexity" evidence="9">
    <location>
        <begin position="753"/>
        <end position="766"/>
    </location>
</feature>
<gene>
    <name evidence="12" type="ORF">C8A03DRAFT_34022</name>
</gene>
<dbReference type="CDD" id="cd11655">
    <property type="entry name" value="rap1_myb-like"/>
    <property type="match status" value="2"/>
</dbReference>
<dbReference type="Gene3D" id="1.10.10.60">
    <property type="entry name" value="Homeodomain-like"/>
    <property type="match status" value="2"/>
</dbReference>
<feature type="domain" description="TERF2-interacting telomeric protein 1 Myb" evidence="10">
    <location>
        <begin position="94"/>
        <end position="147"/>
    </location>
</feature>
<keyword evidence="4" id="KW-0805">Transcription regulation</keyword>
<evidence type="ECO:0000256" key="9">
    <source>
        <dbReference type="SAM" id="MobiDB-lite"/>
    </source>
</evidence>
<keyword evidence="13" id="KW-1185">Reference proteome</keyword>
<evidence type="ECO:0000256" key="8">
    <source>
        <dbReference type="RuleBase" id="RU367107"/>
    </source>
</evidence>
<dbReference type="GO" id="GO:0070187">
    <property type="term" value="C:shelterin complex"/>
    <property type="evidence" value="ECO:0007669"/>
    <property type="project" value="TreeGrafter"/>
</dbReference>
<feature type="domain" description="TRF2-interacting telomeric protein/Rap1 C-terminal" evidence="11">
    <location>
        <begin position="846"/>
        <end position="951"/>
    </location>
</feature>
<feature type="compositionally biased region" description="Polar residues" evidence="9">
    <location>
        <begin position="656"/>
        <end position="668"/>
    </location>
</feature>
<dbReference type="PROSITE" id="PS50096">
    <property type="entry name" value="IQ"/>
    <property type="match status" value="1"/>
</dbReference>
<keyword evidence="5" id="KW-0010">Activator</keyword>
<reference evidence="12" key="2">
    <citation type="submission" date="2023-05" db="EMBL/GenBank/DDBJ databases">
        <authorList>
            <consortium name="Lawrence Berkeley National Laboratory"/>
            <person name="Steindorff A."/>
            <person name="Hensen N."/>
            <person name="Bonometti L."/>
            <person name="Westerberg I."/>
            <person name="Brannstrom I.O."/>
            <person name="Guillou S."/>
            <person name="Cros-Aarteil S."/>
            <person name="Calhoun S."/>
            <person name="Haridas S."/>
            <person name="Kuo A."/>
            <person name="Mondo S."/>
            <person name="Pangilinan J."/>
            <person name="Riley R."/>
            <person name="Labutti K."/>
            <person name="Andreopoulos B."/>
            <person name="Lipzen A."/>
            <person name="Chen C."/>
            <person name="Yanf M."/>
            <person name="Daum C."/>
            <person name="Ng V."/>
            <person name="Clum A."/>
            <person name="Ohm R."/>
            <person name="Martin F."/>
            <person name="Silar P."/>
            <person name="Natvig D."/>
            <person name="Lalanne C."/>
            <person name="Gautier V."/>
            <person name="Ament-Velasquez S.L."/>
            <person name="Kruys A."/>
            <person name="Hutchinson M.I."/>
            <person name="Powell A.J."/>
            <person name="Barry K."/>
            <person name="Miller A.N."/>
            <person name="Grigoriev I.V."/>
            <person name="Debuchy R."/>
            <person name="Gladieux P."/>
            <person name="Thoren M.H."/>
            <person name="Johannesson H."/>
        </authorList>
    </citation>
    <scope>NUCLEOTIDE SEQUENCE</scope>
    <source>
        <strain evidence="12">CBS 532.94</strain>
    </source>
</reference>
<organism evidence="12 13">
    <name type="scientific">Achaetomium macrosporum</name>
    <dbReference type="NCBI Taxonomy" id="79813"/>
    <lineage>
        <taxon>Eukaryota</taxon>
        <taxon>Fungi</taxon>
        <taxon>Dikarya</taxon>
        <taxon>Ascomycota</taxon>
        <taxon>Pezizomycotina</taxon>
        <taxon>Sordariomycetes</taxon>
        <taxon>Sordariomycetidae</taxon>
        <taxon>Sordariales</taxon>
        <taxon>Chaetomiaceae</taxon>
        <taxon>Achaetomium</taxon>
    </lineage>
</organism>
<dbReference type="PANTHER" id="PTHR16466">
    <property type="entry name" value="TELOMERE REPEAT-BINDING FACTOR 2-INTERACTING PROTEIN 1"/>
    <property type="match status" value="1"/>
</dbReference>
<dbReference type="GO" id="GO:0010833">
    <property type="term" value="P:telomere maintenance via telomere lengthening"/>
    <property type="evidence" value="ECO:0007669"/>
    <property type="project" value="UniProtKB-UniRule"/>
</dbReference>
<dbReference type="InterPro" id="IPR021661">
    <property type="entry name" value="Rap1_C"/>
</dbReference>
<comment type="function">
    <text evidence="8">Involved in the regulation of telomere length, clustering and has a specific role in telomere position effect (TPE).</text>
</comment>
<reference evidence="12" key="1">
    <citation type="journal article" date="2023" name="Mol. Phylogenet. Evol.">
        <title>Genome-scale phylogeny and comparative genomics of the fungal order Sordariales.</title>
        <authorList>
            <person name="Hensen N."/>
            <person name="Bonometti L."/>
            <person name="Westerberg I."/>
            <person name="Brannstrom I.O."/>
            <person name="Guillou S."/>
            <person name="Cros-Aarteil S."/>
            <person name="Calhoun S."/>
            <person name="Haridas S."/>
            <person name="Kuo A."/>
            <person name="Mondo S."/>
            <person name="Pangilinan J."/>
            <person name="Riley R."/>
            <person name="LaButti K."/>
            <person name="Andreopoulos B."/>
            <person name="Lipzen A."/>
            <person name="Chen C."/>
            <person name="Yan M."/>
            <person name="Daum C."/>
            <person name="Ng V."/>
            <person name="Clum A."/>
            <person name="Steindorff A."/>
            <person name="Ohm R.A."/>
            <person name="Martin F."/>
            <person name="Silar P."/>
            <person name="Natvig D.O."/>
            <person name="Lalanne C."/>
            <person name="Gautier V."/>
            <person name="Ament-Velasquez S.L."/>
            <person name="Kruys A."/>
            <person name="Hutchinson M.I."/>
            <person name="Powell A.J."/>
            <person name="Barry K."/>
            <person name="Miller A.N."/>
            <person name="Grigoriev I.V."/>
            <person name="Debuchy R."/>
            <person name="Gladieux P."/>
            <person name="Hiltunen Thoren M."/>
            <person name="Johannesson H."/>
        </authorList>
    </citation>
    <scope>NUCLEOTIDE SEQUENCE</scope>
    <source>
        <strain evidence="12">CBS 532.94</strain>
    </source>
</reference>
<accession>A0AAN7CAY9</accession>
<dbReference type="Gene3D" id="1.20.5.190">
    <property type="match status" value="1"/>
</dbReference>
<proteinExistence type="inferred from homology"/>
<evidence type="ECO:0000259" key="10">
    <source>
        <dbReference type="Pfam" id="PF08914"/>
    </source>
</evidence>
<evidence type="ECO:0000256" key="1">
    <source>
        <dbReference type="ARBA" id="ARBA00010467"/>
    </source>
</evidence>
<feature type="compositionally biased region" description="Polar residues" evidence="9">
    <location>
        <begin position="694"/>
        <end position="709"/>
    </location>
</feature>
<name>A0AAN7CAY9_9PEZI</name>
<dbReference type="GO" id="GO:0031848">
    <property type="term" value="P:protection from non-homologous end joining at telomere"/>
    <property type="evidence" value="ECO:0007669"/>
    <property type="project" value="TreeGrafter"/>
</dbReference>
<evidence type="ECO:0000256" key="6">
    <source>
        <dbReference type="ARBA" id="ARBA00023163"/>
    </source>
</evidence>
<sequence>MPTPIVYEGVNSKYEGTLFNGIKFWENGGKIVLLEKLADVLIADHAKKKLAPAGSVSWKYIEASVAKGELVNIEDHRIHDVEVKRSTKGTKVPFSKEDDRILVSWVRQKEKAGDYLTGNKIYQELEKSYPQHTWQSWRDRWVKKLAILREEDLPAPLPELPPPRLPRGSVAKDKPVDIENNQTHNAEARKSTKGRTAFTREEEQILLTWVRQKQRAGEQLSGNKIYKELEGLYPQHSWHSWRDKWVKQMAFLREEDLPAPLDLPRPSITPTSASKTMPSVIKTAAATTPSTKPTVNATPAAKPTVEQYRDSSAASHKELANRWEQILAARTIQRVWRGYIVRRDIRRAREYITVFQAIAQGYMTRRVLGFERACFDVTERAVAEDQPSMPVPDGDAGTHLTDAPSASPRLLVQTTAPALTMEEFWGRFNMFNELTGAVPTPWVQICWRTVDFWELWRCATAQPRHGSRDWQVICEDLGFDWVAQPDAPMQVKAAFEQHLLEFENALREFDQWDSQDTEEEEGTQSLNGKKGDRVTEENQEDVADREEVTAQESEARQGNKRADKEEVDEETASQLSDDIPSSVPLLGLKRSIALSSSPFLGSVSKRLRYDPSSEIPCTPEARAERAGQGPAGSRGAAAIQETPTRRRGRIRPSADSEIQSLRSPSQLDGANDNEELLTSSHQLLSEFDAVSPAKGTSRNDLRIPTNQNPLPVVESEDESTDSSDAFEPVLPTRAQRPEVQPRRRTLPRSWSNSKGKAPAGPSSGPAALPPPRQSVARTQIPSSSHAGTPVAPRPKPAILPPSSPPIAKTQIPPSPHADDKPATISFSAPPGMRTVVDPLPITRHFIAEGYPWQDVSLAAKLTTCHKGKMRVVLDSLARGDGIPWDMAGVWTKDEDNLLRGIGRWVDRMRMVVPRKEDRACFGNDDGRRAVFWRLAGKHGGFAVLERWAYLRARDQS</sequence>
<dbReference type="PANTHER" id="PTHR16466:SF6">
    <property type="entry name" value="TELOMERIC REPEAT-BINDING FACTOR 2-INTERACTING PROTEIN 1"/>
    <property type="match status" value="1"/>
</dbReference>
<feature type="compositionally biased region" description="Polar residues" evidence="9">
    <location>
        <begin position="775"/>
        <end position="786"/>
    </location>
</feature>
<evidence type="ECO:0000256" key="7">
    <source>
        <dbReference type="ARBA" id="ARBA00023242"/>
    </source>
</evidence>
<dbReference type="Pfam" id="PF08914">
    <property type="entry name" value="Myb_Rap1"/>
    <property type="match status" value="2"/>
</dbReference>
<evidence type="ECO:0000256" key="2">
    <source>
        <dbReference type="ARBA" id="ARBA00022454"/>
    </source>
</evidence>
<comment type="subunit">
    <text evidence="8">Homodimer.</text>
</comment>
<dbReference type="InterPro" id="IPR039595">
    <property type="entry name" value="TE2IP/Rap1"/>
</dbReference>
<dbReference type="GO" id="GO:0042162">
    <property type="term" value="F:telomeric DNA binding"/>
    <property type="evidence" value="ECO:0007669"/>
    <property type="project" value="TreeGrafter"/>
</dbReference>
<feature type="region of interest" description="Disordered" evidence="9">
    <location>
        <begin position="511"/>
        <end position="582"/>
    </location>
</feature>
<evidence type="ECO:0000313" key="12">
    <source>
        <dbReference type="EMBL" id="KAK4238012.1"/>
    </source>
</evidence>
<feature type="compositionally biased region" description="Pro residues" evidence="9">
    <location>
        <begin position="791"/>
        <end position="804"/>
    </location>
</feature>
<evidence type="ECO:0000256" key="4">
    <source>
        <dbReference type="ARBA" id="ARBA00023015"/>
    </source>
</evidence>
<evidence type="ECO:0000256" key="3">
    <source>
        <dbReference type="ARBA" id="ARBA00022895"/>
    </source>
</evidence>
<keyword evidence="3 8" id="KW-0779">Telomere</keyword>
<keyword evidence="7 8" id="KW-0539">Nucleus</keyword>
<feature type="compositionally biased region" description="Acidic residues" evidence="9">
    <location>
        <begin position="511"/>
        <end position="522"/>
    </location>
</feature>
<protein>
    <recommendedName>
        <fullName evidence="8">DNA-binding protein RAP1</fullName>
    </recommendedName>
</protein>
<dbReference type="SUPFAM" id="SSF46689">
    <property type="entry name" value="Homeodomain-like"/>
    <property type="match status" value="2"/>
</dbReference>
<comment type="caution">
    <text evidence="12">The sequence shown here is derived from an EMBL/GenBank/DDBJ whole genome shotgun (WGS) entry which is preliminary data.</text>
</comment>
<dbReference type="InterPro" id="IPR015010">
    <property type="entry name" value="TERF2IP_Myb"/>
</dbReference>
<feature type="domain" description="TERF2-interacting telomeric protein 1 Myb" evidence="10">
    <location>
        <begin position="198"/>
        <end position="250"/>
    </location>
</feature>
<dbReference type="EMBL" id="MU860113">
    <property type="protein sequence ID" value="KAK4238012.1"/>
    <property type="molecule type" value="Genomic_DNA"/>
</dbReference>
<dbReference type="AlphaFoldDB" id="A0AAN7CAY9"/>
<comment type="subcellular location">
    <subcellularLocation>
        <location evidence="8">Nucleus</location>
    </subcellularLocation>
    <subcellularLocation>
        <location evidence="8">Chromosome</location>
        <location evidence="8">Telomere</location>
    </subcellularLocation>
</comment>
<dbReference type="CDD" id="cd23767">
    <property type="entry name" value="IQCD"/>
    <property type="match status" value="1"/>
</dbReference>
<dbReference type="SMART" id="SM01014">
    <property type="entry name" value="ARID"/>
    <property type="match status" value="1"/>
</dbReference>
<dbReference type="InterPro" id="IPR009057">
    <property type="entry name" value="Homeodomain-like_sf"/>
</dbReference>
<evidence type="ECO:0000256" key="5">
    <source>
        <dbReference type="ARBA" id="ARBA00023159"/>
    </source>
</evidence>
<evidence type="ECO:0000259" key="11">
    <source>
        <dbReference type="Pfam" id="PF11626"/>
    </source>
</evidence>
<dbReference type="CDD" id="cd16100">
    <property type="entry name" value="ARID"/>
    <property type="match status" value="1"/>
</dbReference>
<dbReference type="InterPro" id="IPR036431">
    <property type="entry name" value="ARID_dom_sf"/>
</dbReference>